<dbReference type="GO" id="GO:0004540">
    <property type="term" value="F:RNA nuclease activity"/>
    <property type="evidence" value="ECO:0007669"/>
    <property type="project" value="InterPro"/>
</dbReference>
<keyword evidence="2" id="KW-1185">Reference proteome</keyword>
<name>A0A917FH81_9HYPH</name>
<dbReference type="EMBL" id="BMCT01000006">
    <property type="protein sequence ID" value="GGF75831.1"/>
    <property type="molecule type" value="Genomic_DNA"/>
</dbReference>
<reference evidence="1" key="2">
    <citation type="submission" date="2020-09" db="EMBL/GenBank/DDBJ databases">
        <authorList>
            <person name="Sun Q."/>
            <person name="Sedlacek I."/>
        </authorList>
    </citation>
    <scope>NUCLEOTIDE SEQUENCE</scope>
    <source>
        <strain evidence="1">CCM 7897</strain>
    </source>
</reference>
<accession>A0A917FH81</accession>
<protein>
    <recommendedName>
        <fullName evidence="3">Toxin YhaV</fullName>
    </recommendedName>
</protein>
<dbReference type="InterPro" id="IPR021679">
    <property type="entry name" value="Toxin_endonuclease_YhaV"/>
</dbReference>
<comment type="caution">
    <text evidence="1">The sequence shown here is derived from an EMBL/GenBank/DDBJ whole genome shotgun (WGS) entry which is preliminary data.</text>
</comment>
<evidence type="ECO:0000313" key="1">
    <source>
        <dbReference type="EMBL" id="GGF75831.1"/>
    </source>
</evidence>
<reference evidence="1" key="1">
    <citation type="journal article" date="2014" name="Int. J. Syst. Evol. Microbiol.">
        <title>Complete genome sequence of Corynebacterium casei LMG S-19264T (=DSM 44701T), isolated from a smear-ripened cheese.</title>
        <authorList>
            <consortium name="US DOE Joint Genome Institute (JGI-PGF)"/>
            <person name="Walter F."/>
            <person name="Albersmeier A."/>
            <person name="Kalinowski J."/>
            <person name="Ruckert C."/>
        </authorList>
    </citation>
    <scope>NUCLEOTIDE SEQUENCE</scope>
    <source>
        <strain evidence="1">CCM 7897</strain>
    </source>
</reference>
<gene>
    <name evidence="1" type="ORF">GCM10007301_39740</name>
</gene>
<organism evidence="1 2">
    <name type="scientific">Azorhizobium oxalatiphilum</name>
    <dbReference type="NCBI Taxonomy" id="980631"/>
    <lineage>
        <taxon>Bacteria</taxon>
        <taxon>Pseudomonadati</taxon>
        <taxon>Pseudomonadota</taxon>
        <taxon>Alphaproteobacteria</taxon>
        <taxon>Hyphomicrobiales</taxon>
        <taxon>Xanthobacteraceae</taxon>
        <taxon>Azorhizobium</taxon>
    </lineage>
</organism>
<evidence type="ECO:0008006" key="3">
    <source>
        <dbReference type="Google" id="ProtNLM"/>
    </source>
</evidence>
<dbReference type="AlphaFoldDB" id="A0A917FH81"/>
<dbReference type="RefSeq" id="WP_188581819.1">
    <property type="nucleotide sequence ID" value="NZ_BMCT01000006.1"/>
</dbReference>
<dbReference type="Pfam" id="PF11663">
    <property type="entry name" value="Toxin_YhaV"/>
    <property type="match status" value="1"/>
</dbReference>
<dbReference type="GO" id="GO:0110001">
    <property type="term" value="C:toxin-antitoxin complex"/>
    <property type="evidence" value="ECO:0007669"/>
    <property type="project" value="InterPro"/>
</dbReference>
<sequence>MMTVNGWALYAHPLLLAQIERLTAAVEADKAKDPEGYGRKANAKTLKAIHTAMFVTVPQDPARADYRQGTTLGPSRKHWFRVKFGNGRFRLFFRYDSRAKVIIFAWVNDENSLRTYGSKTDAYAVFKGMLDTGNPPDSWDALLKAVASGHAVRGRSRTQD</sequence>
<evidence type="ECO:0000313" key="2">
    <source>
        <dbReference type="Proteomes" id="UP000606044"/>
    </source>
</evidence>
<dbReference type="Proteomes" id="UP000606044">
    <property type="component" value="Unassembled WGS sequence"/>
</dbReference>
<proteinExistence type="predicted"/>